<evidence type="ECO:0000313" key="6">
    <source>
        <dbReference type="EMBL" id="SUI69637.1"/>
    </source>
</evidence>
<accession>A0A379ZYJ8</accession>
<evidence type="ECO:0000256" key="1">
    <source>
        <dbReference type="ARBA" id="ARBA00023015"/>
    </source>
</evidence>
<keyword evidence="3" id="KW-0804">Transcription</keyword>
<organism evidence="6 7">
    <name type="scientific">Serratia quinivorans</name>
    <dbReference type="NCBI Taxonomy" id="137545"/>
    <lineage>
        <taxon>Bacteria</taxon>
        <taxon>Pseudomonadati</taxon>
        <taxon>Pseudomonadota</taxon>
        <taxon>Gammaproteobacteria</taxon>
        <taxon>Enterobacterales</taxon>
        <taxon>Yersiniaceae</taxon>
        <taxon>Serratia</taxon>
    </lineage>
</organism>
<dbReference type="PROSITE" id="PS50977">
    <property type="entry name" value="HTH_TETR_2"/>
    <property type="match status" value="1"/>
</dbReference>
<dbReference type="GO" id="GO:0003677">
    <property type="term" value="F:DNA binding"/>
    <property type="evidence" value="ECO:0007669"/>
    <property type="project" value="UniProtKB-UniRule"/>
</dbReference>
<dbReference type="InterPro" id="IPR054156">
    <property type="entry name" value="YxaF_TetR_C"/>
</dbReference>
<proteinExistence type="predicted"/>
<feature type="DNA-binding region" description="H-T-H motif" evidence="4">
    <location>
        <begin position="29"/>
        <end position="48"/>
    </location>
</feature>
<dbReference type="RefSeq" id="WP_115183726.1">
    <property type="nucleotide sequence ID" value="NZ_CAMKUF010000003.1"/>
</dbReference>
<reference evidence="6 7" key="1">
    <citation type="submission" date="2018-06" db="EMBL/GenBank/DDBJ databases">
        <authorList>
            <consortium name="Pathogen Informatics"/>
            <person name="Doyle S."/>
        </authorList>
    </citation>
    <scope>NUCLEOTIDE SEQUENCE [LARGE SCALE GENOMIC DNA]</scope>
    <source>
        <strain evidence="6 7">NCTC11544</strain>
    </source>
</reference>
<dbReference type="InterPro" id="IPR001647">
    <property type="entry name" value="HTH_TetR"/>
</dbReference>
<dbReference type="SUPFAM" id="SSF48498">
    <property type="entry name" value="Tetracyclin repressor-like, C-terminal domain"/>
    <property type="match status" value="1"/>
</dbReference>
<dbReference type="InterPro" id="IPR036271">
    <property type="entry name" value="Tet_transcr_reg_TetR-rel_C_sf"/>
</dbReference>
<dbReference type="EMBL" id="UGYN01000002">
    <property type="protein sequence ID" value="SUI69637.1"/>
    <property type="molecule type" value="Genomic_DNA"/>
</dbReference>
<dbReference type="Pfam" id="PF00440">
    <property type="entry name" value="TetR_N"/>
    <property type="match status" value="1"/>
</dbReference>
<keyword evidence="1" id="KW-0805">Transcription regulation</keyword>
<dbReference type="AlphaFoldDB" id="A0A379ZYJ8"/>
<dbReference type="Pfam" id="PF21993">
    <property type="entry name" value="TetR_C_13_2"/>
    <property type="match status" value="1"/>
</dbReference>
<dbReference type="Gene3D" id="1.10.357.10">
    <property type="entry name" value="Tetracycline Repressor, domain 2"/>
    <property type="match status" value="1"/>
</dbReference>
<evidence type="ECO:0000313" key="7">
    <source>
        <dbReference type="Proteomes" id="UP000255529"/>
    </source>
</evidence>
<evidence type="ECO:0000256" key="4">
    <source>
        <dbReference type="PROSITE-ProRule" id="PRU00335"/>
    </source>
</evidence>
<gene>
    <name evidence="6" type="primary">yxaF</name>
    <name evidence="6" type="ORF">NCTC11544_03068</name>
</gene>
<name>A0A379ZYJ8_9GAMM</name>
<dbReference type="PANTHER" id="PTHR47506">
    <property type="entry name" value="TRANSCRIPTIONAL REGULATORY PROTEIN"/>
    <property type="match status" value="1"/>
</dbReference>
<dbReference type="Proteomes" id="UP000255529">
    <property type="component" value="Unassembled WGS sequence"/>
</dbReference>
<protein>
    <submittedName>
        <fullName evidence="6">Uncharacterized HTH-type transcriptional regulator yxaF</fullName>
    </submittedName>
</protein>
<feature type="domain" description="HTH tetR-type" evidence="5">
    <location>
        <begin position="6"/>
        <end position="66"/>
    </location>
</feature>
<sequence length="199" mass="21948">MMNNTIDRRTQIVDTAMGLFLHQGYNATGINKIIEQSGAPKGSLYYFFPDGKEEIALTCIERIKADVSVAIEQALSAASFEAGVVNFIRSTISFFQKCDFNSSTPVCFWVSAEASQVSSRLRQACMAVYESWKTIYANRLLKMGVGEEKAKQLADIIVTLIEGALVQALVSRSVVSLENVIHYIKIILSHELSTIKPSA</sequence>
<dbReference type="PANTHER" id="PTHR47506:SF3">
    <property type="entry name" value="HTH-TYPE TRANSCRIPTIONAL REGULATOR LMRA"/>
    <property type="match status" value="1"/>
</dbReference>
<keyword evidence="2 4" id="KW-0238">DNA-binding</keyword>
<dbReference type="SUPFAM" id="SSF46689">
    <property type="entry name" value="Homeodomain-like"/>
    <property type="match status" value="1"/>
</dbReference>
<evidence type="ECO:0000259" key="5">
    <source>
        <dbReference type="PROSITE" id="PS50977"/>
    </source>
</evidence>
<evidence type="ECO:0000256" key="2">
    <source>
        <dbReference type="ARBA" id="ARBA00023125"/>
    </source>
</evidence>
<dbReference type="InterPro" id="IPR009057">
    <property type="entry name" value="Homeodomain-like_sf"/>
</dbReference>
<evidence type="ECO:0000256" key="3">
    <source>
        <dbReference type="ARBA" id="ARBA00023163"/>
    </source>
</evidence>